<dbReference type="EMBL" id="CP114058">
    <property type="protein sequence ID" value="WAT01940.1"/>
    <property type="molecule type" value="Genomic_DNA"/>
</dbReference>
<evidence type="ECO:0000313" key="3">
    <source>
        <dbReference type="Proteomes" id="UP001164712"/>
    </source>
</evidence>
<dbReference type="SUPFAM" id="SSF53597">
    <property type="entry name" value="Dihydrofolate reductase-like"/>
    <property type="match status" value="1"/>
</dbReference>
<evidence type="ECO:0000313" key="2">
    <source>
        <dbReference type="EMBL" id="WAT01940.1"/>
    </source>
</evidence>
<dbReference type="RefSeq" id="WP_045047008.1">
    <property type="nucleotide sequence ID" value="NZ_CP114058.1"/>
</dbReference>
<dbReference type="InterPro" id="IPR001796">
    <property type="entry name" value="DHFR_dom"/>
</dbReference>
<proteinExistence type="predicted"/>
<keyword evidence="2" id="KW-0560">Oxidoreductase</keyword>
<dbReference type="EC" id="1.5.1.3" evidence="2"/>
<accession>A0ABY7HRC1</accession>
<dbReference type="Gene3D" id="3.40.430.10">
    <property type="entry name" value="Dihydrofolate Reductase, subunit A"/>
    <property type="match status" value="1"/>
</dbReference>
<protein>
    <submittedName>
        <fullName evidence="2">Dihydrofolate reductase</fullName>
        <ecNumber evidence="2">1.5.1.3</ecNumber>
    </submittedName>
</protein>
<sequence>MLISITYTASQNGVLRHKNTVPWENTEELRCDDFIKASRTRLLVLGRFSFEALKINLDCDFLVLSTTQTGIGVGGVRYVATLAQAIEIGRAGGYKEMIISGGRPLIAEAMLIADIIYKSTILVEPQGTVYAPAIPVHFHLVWGKNIKGNPSHSYQTYTLAEHRKLKFDLVGLLLP</sequence>
<name>A0ABY7HRC1_9GAMM</name>
<evidence type="ECO:0000259" key="1">
    <source>
        <dbReference type="Pfam" id="PF00186"/>
    </source>
</evidence>
<dbReference type="GO" id="GO:0004146">
    <property type="term" value="F:dihydrofolate reductase activity"/>
    <property type="evidence" value="ECO:0007669"/>
    <property type="project" value="UniProtKB-EC"/>
</dbReference>
<gene>
    <name evidence="2" type="ORF">O1V66_04375</name>
</gene>
<feature type="domain" description="DHFR" evidence="1">
    <location>
        <begin position="3"/>
        <end position="157"/>
    </location>
</feature>
<dbReference type="Proteomes" id="UP001164712">
    <property type="component" value="Chromosome"/>
</dbReference>
<dbReference type="Pfam" id="PF00186">
    <property type="entry name" value="DHFR_1"/>
    <property type="match status" value="1"/>
</dbReference>
<organism evidence="2 3">
    <name type="scientific">Rouxiella chamberiensis</name>
    <dbReference type="NCBI Taxonomy" id="1513468"/>
    <lineage>
        <taxon>Bacteria</taxon>
        <taxon>Pseudomonadati</taxon>
        <taxon>Pseudomonadota</taxon>
        <taxon>Gammaproteobacteria</taxon>
        <taxon>Enterobacterales</taxon>
        <taxon>Yersiniaceae</taxon>
        <taxon>Rouxiella</taxon>
    </lineage>
</organism>
<reference evidence="2" key="1">
    <citation type="submission" date="2022-12" db="EMBL/GenBank/DDBJ databases">
        <title>Complete genome sequence of an Australian strain of Rouxiella badensis DAR84756 and resolution of the R. badensis DSM100043 and R. chamberiensis DSM28324 genomes.</title>
        <authorList>
            <person name="Paul S."/>
            <person name="Anderson P.J."/>
            <person name="Maynard G."/>
            <person name="Dyall-Smith M."/>
            <person name="Kudinha T."/>
        </authorList>
    </citation>
    <scope>NUCLEOTIDE SEQUENCE</scope>
    <source>
        <strain evidence="2">DSM 28324</strain>
    </source>
</reference>
<dbReference type="InterPro" id="IPR024072">
    <property type="entry name" value="DHFR-like_dom_sf"/>
</dbReference>
<keyword evidence="3" id="KW-1185">Reference proteome</keyword>